<evidence type="ECO:0000313" key="2">
    <source>
        <dbReference type="EMBL" id="MDG3584573.1"/>
    </source>
</evidence>
<dbReference type="EMBL" id="JAPMUA010000001">
    <property type="protein sequence ID" value="MDG3584573.1"/>
    <property type="molecule type" value="Genomic_DNA"/>
</dbReference>
<dbReference type="Pfam" id="PF00583">
    <property type="entry name" value="Acetyltransf_1"/>
    <property type="match status" value="1"/>
</dbReference>
<accession>A0ABT6FMT5</accession>
<comment type="caution">
    <text evidence="2">The sequence shown here is derived from an EMBL/GenBank/DDBJ whole genome shotgun (WGS) entry which is preliminary data.</text>
</comment>
<dbReference type="SUPFAM" id="SSF55729">
    <property type="entry name" value="Acyl-CoA N-acyltransferases (Nat)"/>
    <property type="match status" value="1"/>
</dbReference>
<gene>
    <name evidence="2" type="ORF">OSR52_01745</name>
</gene>
<keyword evidence="3" id="KW-1185">Reference proteome</keyword>
<evidence type="ECO:0000313" key="3">
    <source>
        <dbReference type="Proteomes" id="UP001153642"/>
    </source>
</evidence>
<dbReference type="Gene3D" id="3.40.630.30">
    <property type="match status" value="1"/>
</dbReference>
<sequence>MKNLTENIHNLTSLWQIAGAASGQYTEEKRFSHSLIRGAQWPNRIWLNRLADYDSIEEISQVIKHSNHVLSISYWDDFKSDAFELFEKRGFLVKSEQIGMSLELKMKFEHQKRVQLKKIVTDKEAAIWENIYPQSFGYVISAATILHTKKQINYYLVYLDTEPIGTAITYETGTVIGIHGMGIIPTYRKQGLAEEVILKLLNQAIDGKKNLATLQASSMGKNIYKNVGFSEDFLMKNYIYGNVWFYDN</sequence>
<evidence type="ECO:0000259" key="1">
    <source>
        <dbReference type="PROSITE" id="PS51186"/>
    </source>
</evidence>
<reference evidence="2" key="1">
    <citation type="submission" date="2022-11" db="EMBL/GenBank/DDBJ databases">
        <title>High-quality draft genome sequence of Galbibacter sp. strain CMA-7.</title>
        <authorList>
            <person name="Wei L."/>
            <person name="Dong C."/>
            <person name="Shao Z."/>
        </authorList>
    </citation>
    <scope>NUCLEOTIDE SEQUENCE</scope>
    <source>
        <strain evidence="2">CMA-7</strain>
    </source>
</reference>
<name>A0ABT6FMT5_9FLAO</name>
<feature type="domain" description="N-acetyltransferase" evidence="1">
    <location>
        <begin position="114"/>
        <end position="248"/>
    </location>
</feature>
<proteinExistence type="predicted"/>
<dbReference type="RefSeq" id="WP_277898332.1">
    <property type="nucleotide sequence ID" value="NZ_JAPMUA010000001.1"/>
</dbReference>
<dbReference type="CDD" id="cd04301">
    <property type="entry name" value="NAT_SF"/>
    <property type="match status" value="1"/>
</dbReference>
<dbReference type="Proteomes" id="UP001153642">
    <property type="component" value="Unassembled WGS sequence"/>
</dbReference>
<protein>
    <submittedName>
        <fullName evidence="2">GNAT family N-acetyltransferase</fullName>
    </submittedName>
</protein>
<dbReference type="PROSITE" id="PS51186">
    <property type="entry name" value="GNAT"/>
    <property type="match status" value="1"/>
</dbReference>
<dbReference type="InterPro" id="IPR016181">
    <property type="entry name" value="Acyl_CoA_acyltransferase"/>
</dbReference>
<dbReference type="InterPro" id="IPR000182">
    <property type="entry name" value="GNAT_dom"/>
</dbReference>
<organism evidence="2 3">
    <name type="scientific">Galbibacter pacificus</name>
    <dbReference type="NCBI Taxonomy" id="2996052"/>
    <lineage>
        <taxon>Bacteria</taxon>
        <taxon>Pseudomonadati</taxon>
        <taxon>Bacteroidota</taxon>
        <taxon>Flavobacteriia</taxon>
        <taxon>Flavobacteriales</taxon>
        <taxon>Flavobacteriaceae</taxon>
        <taxon>Galbibacter</taxon>
    </lineage>
</organism>